<dbReference type="CDD" id="cd01171">
    <property type="entry name" value="YXKO-related"/>
    <property type="match status" value="1"/>
</dbReference>
<evidence type="ECO:0000259" key="8">
    <source>
        <dbReference type="PROSITE" id="PS51383"/>
    </source>
</evidence>
<protein>
    <recommendedName>
        <fullName evidence="6">ADP-dependent (S)-NAD(P)H-hydrate dehydratase</fullName>
        <ecNumber evidence="6">4.2.1.136</ecNumber>
    </recommendedName>
    <alternativeName>
        <fullName evidence="6">ADP-dependent NAD(P)HX dehydratase</fullName>
    </alternativeName>
</protein>
<feature type="domain" description="YjeF C-terminal" evidence="8">
    <location>
        <begin position="4"/>
        <end position="287"/>
    </location>
</feature>
<dbReference type="GO" id="GO:0046496">
    <property type="term" value="P:nicotinamide nucleotide metabolic process"/>
    <property type="evidence" value="ECO:0007669"/>
    <property type="project" value="UniProtKB-UniRule"/>
</dbReference>
<keyword evidence="2 6" id="KW-0067">ATP-binding</keyword>
<comment type="caution">
    <text evidence="6">Lacks conserved residue(s) required for the propagation of feature annotation.</text>
</comment>
<comment type="subunit">
    <text evidence="6">Homotetramer.</text>
</comment>
<evidence type="ECO:0000256" key="1">
    <source>
        <dbReference type="ARBA" id="ARBA00022741"/>
    </source>
</evidence>
<evidence type="ECO:0000256" key="4">
    <source>
        <dbReference type="ARBA" id="ARBA00023027"/>
    </source>
</evidence>
<evidence type="ECO:0000256" key="3">
    <source>
        <dbReference type="ARBA" id="ARBA00022857"/>
    </source>
</evidence>
<comment type="cofactor">
    <cofactor evidence="6">
        <name>Mg(2+)</name>
        <dbReference type="ChEBI" id="CHEBI:18420"/>
    </cofactor>
</comment>
<name>A0A853C6Q3_9ACTN</name>
<dbReference type="GO" id="GO:0005524">
    <property type="term" value="F:ATP binding"/>
    <property type="evidence" value="ECO:0007669"/>
    <property type="project" value="UniProtKB-KW"/>
</dbReference>
<keyword evidence="9" id="KW-0808">Transferase</keyword>
<feature type="binding site" evidence="6">
    <location>
        <position position="228"/>
    </location>
    <ligand>
        <name>(6S)-NADPHX</name>
        <dbReference type="ChEBI" id="CHEBI:64076"/>
    </ligand>
</feature>
<dbReference type="GO" id="GO:0016301">
    <property type="term" value="F:kinase activity"/>
    <property type="evidence" value="ECO:0007669"/>
    <property type="project" value="UniProtKB-KW"/>
</dbReference>
<dbReference type="PANTHER" id="PTHR12592">
    <property type="entry name" value="ATP-DEPENDENT (S)-NAD(P)H-HYDRATE DEHYDRATASE FAMILY MEMBER"/>
    <property type="match status" value="1"/>
</dbReference>
<proteinExistence type="inferred from homology"/>
<keyword evidence="3 6" id="KW-0521">NADP</keyword>
<comment type="caution">
    <text evidence="9">The sequence shown here is derived from an EMBL/GenBank/DDBJ whole genome shotgun (WGS) entry which is preliminary data.</text>
</comment>
<feature type="region of interest" description="Disordered" evidence="7">
    <location>
        <begin position="1"/>
        <end position="26"/>
    </location>
</feature>
<dbReference type="AlphaFoldDB" id="A0A853C6Q3"/>
<sequence>MQVVSPAALRERPLPPPGEDKNDSGRVVVVGGSTRSPGAVRLAGESALRAGAGKVALATVEEVLAGLAPLVPEAALVPLATGADGSIDVDEAPRIIEHAGDADVLLAGSGLVDPDHAVDLLDRVLPRTGATVVLDALGSAFLARRPDGLHHLDGRVVLTVNPRELAHVAGADRDEVAEDPVGTAARVASSSRVVVLCGGTVKHVVAPDGEAWVVEGGGPGLATSGSGDVQAGIVAGVLARGAAPLVAALWAGHLHARCGERLAASVGPVGYLARELPAQVPAVLAELG</sequence>
<dbReference type="PANTHER" id="PTHR12592:SF0">
    <property type="entry name" value="ATP-DEPENDENT (S)-NAD(P)H-HYDRATE DEHYDRATASE"/>
    <property type="match status" value="1"/>
</dbReference>
<feature type="binding site" evidence="6">
    <location>
        <position position="39"/>
    </location>
    <ligand>
        <name>(6S)-NADPHX</name>
        <dbReference type="ChEBI" id="CHEBI:64076"/>
    </ligand>
</feature>
<dbReference type="NCBIfam" id="TIGR00196">
    <property type="entry name" value="yjeF_cterm"/>
    <property type="match status" value="1"/>
</dbReference>
<dbReference type="Proteomes" id="UP000530424">
    <property type="component" value="Unassembled WGS sequence"/>
</dbReference>
<reference evidence="9 10" key="1">
    <citation type="submission" date="2020-07" db="EMBL/GenBank/DDBJ databases">
        <title>Sequencing the genomes of 1000 actinobacteria strains.</title>
        <authorList>
            <person name="Klenk H.-P."/>
        </authorList>
    </citation>
    <scope>NUCLEOTIDE SEQUENCE [LARGE SCALE GENOMIC DNA]</scope>
    <source>
        <strain evidence="9 10">DSM 103833</strain>
    </source>
</reference>
<dbReference type="RefSeq" id="WP_218910311.1">
    <property type="nucleotide sequence ID" value="NZ_JACCFP010000001.1"/>
</dbReference>
<keyword evidence="10" id="KW-1185">Reference proteome</keyword>
<feature type="binding site" evidence="6">
    <location>
        <position position="110"/>
    </location>
    <ligand>
        <name>(6S)-NADPHX</name>
        <dbReference type="ChEBI" id="CHEBI:64076"/>
    </ligand>
</feature>
<dbReference type="GO" id="GO:0052856">
    <property type="term" value="F:NAD(P)HX epimerase activity"/>
    <property type="evidence" value="ECO:0007669"/>
    <property type="project" value="TreeGrafter"/>
</dbReference>
<keyword evidence="9" id="KW-0418">Kinase</keyword>
<evidence type="ECO:0000256" key="7">
    <source>
        <dbReference type="SAM" id="MobiDB-lite"/>
    </source>
</evidence>
<evidence type="ECO:0000313" key="9">
    <source>
        <dbReference type="EMBL" id="NYJ02957.1"/>
    </source>
</evidence>
<keyword evidence="5 6" id="KW-0456">Lyase</keyword>
<evidence type="ECO:0000256" key="6">
    <source>
        <dbReference type="HAMAP-Rule" id="MF_01965"/>
    </source>
</evidence>
<keyword evidence="4 6" id="KW-0520">NAD</keyword>
<dbReference type="Pfam" id="PF01256">
    <property type="entry name" value="Carb_kinase"/>
    <property type="match status" value="1"/>
</dbReference>
<dbReference type="SUPFAM" id="SSF53613">
    <property type="entry name" value="Ribokinase-like"/>
    <property type="match status" value="1"/>
</dbReference>
<dbReference type="InterPro" id="IPR000631">
    <property type="entry name" value="CARKD"/>
</dbReference>
<keyword evidence="1 6" id="KW-0547">Nucleotide-binding</keyword>
<evidence type="ECO:0000256" key="2">
    <source>
        <dbReference type="ARBA" id="ARBA00022840"/>
    </source>
</evidence>
<comment type="function">
    <text evidence="6">Catalyzes the dehydration of the S-form of NAD(P)HX at the expense of ADP, which is converted to AMP. Together with NAD(P)HX epimerase, which catalyzes the epimerization of the S- and R-forms, the enzyme allows the repair of both epimers of NAD(P)HX, a damaged form of NAD(P)H that is a result of enzymatic or heat-dependent hydration.</text>
</comment>
<feature type="binding site" evidence="6">
    <location>
        <position position="227"/>
    </location>
    <ligand>
        <name>AMP</name>
        <dbReference type="ChEBI" id="CHEBI:456215"/>
    </ligand>
</feature>
<dbReference type="PROSITE" id="PS51383">
    <property type="entry name" value="YJEF_C_3"/>
    <property type="match status" value="1"/>
</dbReference>
<evidence type="ECO:0000313" key="10">
    <source>
        <dbReference type="Proteomes" id="UP000530424"/>
    </source>
</evidence>
<comment type="similarity">
    <text evidence="6">Belongs to the NnrD/CARKD family.</text>
</comment>
<comment type="catalytic activity">
    <reaction evidence="6">
        <text>(6S)-NADHX + ADP = AMP + phosphate + NADH + H(+)</text>
        <dbReference type="Rhea" id="RHEA:32223"/>
        <dbReference type="ChEBI" id="CHEBI:15378"/>
        <dbReference type="ChEBI" id="CHEBI:43474"/>
        <dbReference type="ChEBI" id="CHEBI:57945"/>
        <dbReference type="ChEBI" id="CHEBI:64074"/>
        <dbReference type="ChEBI" id="CHEBI:456215"/>
        <dbReference type="ChEBI" id="CHEBI:456216"/>
        <dbReference type="EC" id="4.2.1.136"/>
    </reaction>
</comment>
<comment type="catalytic activity">
    <reaction evidence="6">
        <text>(6S)-NADPHX + ADP = AMP + phosphate + NADPH + H(+)</text>
        <dbReference type="Rhea" id="RHEA:32235"/>
        <dbReference type="ChEBI" id="CHEBI:15378"/>
        <dbReference type="ChEBI" id="CHEBI:43474"/>
        <dbReference type="ChEBI" id="CHEBI:57783"/>
        <dbReference type="ChEBI" id="CHEBI:64076"/>
        <dbReference type="ChEBI" id="CHEBI:456215"/>
        <dbReference type="ChEBI" id="CHEBI:456216"/>
        <dbReference type="EC" id="4.2.1.136"/>
    </reaction>
</comment>
<dbReference type="Gene3D" id="3.40.1190.20">
    <property type="match status" value="1"/>
</dbReference>
<dbReference type="EMBL" id="JACCFP010000001">
    <property type="protein sequence ID" value="NYJ02957.1"/>
    <property type="molecule type" value="Genomic_DNA"/>
</dbReference>
<dbReference type="GO" id="GO:0052855">
    <property type="term" value="F:ADP-dependent NAD(P)H-hydrate dehydratase activity"/>
    <property type="evidence" value="ECO:0007669"/>
    <property type="project" value="UniProtKB-UniRule"/>
</dbReference>
<dbReference type="InterPro" id="IPR029056">
    <property type="entry name" value="Ribokinase-like"/>
</dbReference>
<evidence type="ECO:0000256" key="5">
    <source>
        <dbReference type="ARBA" id="ARBA00023239"/>
    </source>
</evidence>
<accession>A0A853C6Q3</accession>
<feature type="compositionally biased region" description="Basic and acidic residues" evidence="7">
    <location>
        <begin position="9"/>
        <end position="24"/>
    </location>
</feature>
<organism evidence="9 10">
    <name type="scientific">Nocardioides thalensis</name>
    <dbReference type="NCBI Taxonomy" id="1914755"/>
    <lineage>
        <taxon>Bacteria</taxon>
        <taxon>Bacillati</taxon>
        <taxon>Actinomycetota</taxon>
        <taxon>Actinomycetes</taxon>
        <taxon>Propionibacteriales</taxon>
        <taxon>Nocardioidaceae</taxon>
        <taxon>Nocardioides</taxon>
    </lineage>
</organism>
<dbReference type="GO" id="GO:0110051">
    <property type="term" value="P:metabolite repair"/>
    <property type="evidence" value="ECO:0007669"/>
    <property type="project" value="TreeGrafter"/>
</dbReference>
<gene>
    <name evidence="6" type="primary">nnrD</name>
    <name evidence="9" type="ORF">HNR19_003655</name>
</gene>
<dbReference type="EC" id="4.2.1.136" evidence="6"/>
<dbReference type="HAMAP" id="MF_01965">
    <property type="entry name" value="NADHX_dehydratase"/>
    <property type="match status" value="1"/>
</dbReference>